<dbReference type="STRING" id="223786.SAMN05216234_11156"/>
<feature type="domain" description="Fibronectin type-III" evidence="2">
    <location>
        <begin position="309"/>
        <end position="402"/>
    </location>
</feature>
<reference evidence="3 4" key="1">
    <citation type="submission" date="2016-10" db="EMBL/GenBank/DDBJ databases">
        <authorList>
            <person name="de Groot N.N."/>
        </authorList>
    </citation>
    <scope>NUCLEOTIDE SEQUENCE [LARGE SCALE GENOMIC DNA]</scope>
    <source>
        <strain evidence="3 4">EP1-55-1</strain>
    </source>
</reference>
<evidence type="ECO:0000313" key="3">
    <source>
        <dbReference type="EMBL" id="SFP23621.1"/>
    </source>
</evidence>
<accession>A0A1I5NQV3</accession>
<dbReference type="Pfam" id="PF00041">
    <property type="entry name" value="fn3"/>
    <property type="match status" value="1"/>
</dbReference>
<evidence type="ECO:0000313" key="4">
    <source>
        <dbReference type="Proteomes" id="UP000199227"/>
    </source>
</evidence>
<dbReference type="InterPro" id="IPR036116">
    <property type="entry name" value="FN3_sf"/>
</dbReference>
<dbReference type="Proteomes" id="UP000199227">
    <property type="component" value="Unassembled WGS sequence"/>
</dbReference>
<feature type="domain" description="Fibronectin type-III" evidence="2">
    <location>
        <begin position="121"/>
        <end position="215"/>
    </location>
</feature>
<dbReference type="EMBL" id="FOXB01000011">
    <property type="protein sequence ID" value="SFP23621.1"/>
    <property type="molecule type" value="Genomic_DNA"/>
</dbReference>
<organism evidence="3 4">
    <name type="scientific">Hydrogenimonas thermophila</name>
    <dbReference type="NCBI Taxonomy" id="223786"/>
    <lineage>
        <taxon>Bacteria</taxon>
        <taxon>Pseudomonadati</taxon>
        <taxon>Campylobacterota</taxon>
        <taxon>Epsilonproteobacteria</taxon>
        <taxon>Campylobacterales</taxon>
        <taxon>Hydrogenimonadaceae</taxon>
        <taxon>Hydrogenimonas</taxon>
    </lineage>
</organism>
<dbReference type="SMART" id="SM00060">
    <property type="entry name" value="FN3"/>
    <property type="match status" value="4"/>
</dbReference>
<dbReference type="Gene3D" id="2.60.40.10">
    <property type="entry name" value="Immunoglobulins"/>
    <property type="match status" value="4"/>
</dbReference>
<dbReference type="InterPro" id="IPR050964">
    <property type="entry name" value="Striated_Muscle_Regulatory"/>
</dbReference>
<evidence type="ECO:0000256" key="1">
    <source>
        <dbReference type="ARBA" id="ARBA00022737"/>
    </source>
</evidence>
<dbReference type="CDD" id="cd00063">
    <property type="entry name" value="FN3"/>
    <property type="match status" value="3"/>
</dbReference>
<keyword evidence="1" id="KW-0677">Repeat</keyword>
<dbReference type="PANTHER" id="PTHR13817:SF151">
    <property type="entry name" value="TITIN"/>
    <property type="match status" value="1"/>
</dbReference>
<name>A0A1I5NQV3_9BACT</name>
<dbReference type="AlphaFoldDB" id="A0A1I5NQV3"/>
<proteinExistence type="predicted"/>
<gene>
    <name evidence="3" type="ORF">SAMN05216234_11156</name>
</gene>
<dbReference type="SUPFAM" id="SSF49265">
    <property type="entry name" value="Fibronectin type III"/>
    <property type="match status" value="2"/>
</dbReference>
<keyword evidence="4" id="KW-1185">Reference proteome</keyword>
<evidence type="ECO:0000259" key="2">
    <source>
        <dbReference type="PROSITE" id="PS50853"/>
    </source>
</evidence>
<sequence length="403" mass="46083">MVAMGGCAGKNLTSKTPKVAPNLPPVTSIKTLSDLTSVGFEWKMVPSQEIEGYHLYRLEPGKEQKLKRVATIADRYSSHYVDTKLKPGQEYVYQMSTYNKEGFESKQSEPVRVRTKPVPESVSFVRAIANLPKRVKLIWRPHQNSQVSAYIIERAVVREPNNWTKIATVENRLSAEYMDKDLKDGEVYIYRVRVKLCNGIITGPSTAVKAITKPLPLPPMGLHATIDKPKKIHLEWQPSPTKDVVYYKVYRSPFSSAFYSYRAKTDKITYDDIVDEDGKIYYYKVTAVDKDGLESPISEVPVMGSTLSKPATPTITDARVVDNHAILRWNSNDKRTKSYVVVRNHWEGLIKRKREFINISKTDFMDTMMQPGTRYTYRVMAVDKYGIRSEPSEPVELFIEDIH</sequence>
<dbReference type="PROSITE" id="PS50853">
    <property type="entry name" value="FN3"/>
    <property type="match status" value="3"/>
</dbReference>
<dbReference type="PANTHER" id="PTHR13817">
    <property type="entry name" value="TITIN"/>
    <property type="match status" value="1"/>
</dbReference>
<feature type="domain" description="Fibronectin type-III" evidence="2">
    <location>
        <begin position="21"/>
        <end position="118"/>
    </location>
</feature>
<protein>
    <recommendedName>
        <fullName evidence="2">Fibronectin type-III domain-containing protein</fullName>
    </recommendedName>
</protein>
<dbReference type="InterPro" id="IPR013783">
    <property type="entry name" value="Ig-like_fold"/>
</dbReference>
<dbReference type="InterPro" id="IPR003961">
    <property type="entry name" value="FN3_dom"/>
</dbReference>